<accession>A0A8H3KT36</accession>
<comment type="caution">
    <text evidence="2">The sequence shown here is derived from an EMBL/GenBank/DDBJ whole genome shotgun (WGS) entry which is preliminary data.</text>
</comment>
<sequence length="101" mass="11721">MLSNNLVKTLEVQITQQFTELRNHIDQFSLTINQFRKEREERLKNIATSGIPHSPIARSPTPSPSSPKNDKNEQNKRVRKDPAYDNSSFSEEEQLENMLHT</sequence>
<dbReference type="AlphaFoldDB" id="A0A8H3KT36"/>
<feature type="compositionally biased region" description="Basic and acidic residues" evidence="1">
    <location>
        <begin position="68"/>
        <end position="83"/>
    </location>
</feature>
<feature type="region of interest" description="Disordered" evidence="1">
    <location>
        <begin position="43"/>
        <end position="101"/>
    </location>
</feature>
<gene>
    <name evidence="2" type="ORF">RCL2_000114900</name>
</gene>
<evidence type="ECO:0000313" key="2">
    <source>
        <dbReference type="EMBL" id="GES73630.1"/>
    </source>
</evidence>
<evidence type="ECO:0000256" key="1">
    <source>
        <dbReference type="SAM" id="MobiDB-lite"/>
    </source>
</evidence>
<protein>
    <submittedName>
        <fullName evidence="2">Uncharacterized protein</fullName>
    </submittedName>
</protein>
<proteinExistence type="predicted"/>
<reference evidence="2" key="1">
    <citation type="submission" date="2019-10" db="EMBL/GenBank/DDBJ databases">
        <title>Conservation and host-specific expression of non-tandemly repeated heterogenous ribosome RNA gene in arbuscular mycorrhizal fungi.</title>
        <authorList>
            <person name="Maeda T."/>
            <person name="Kobayashi Y."/>
            <person name="Nakagawa T."/>
            <person name="Ezawa T."/>
            <person name="Yamaguchi K."/>
            <person name="Bino T."/>
            <person name="Nishimoto Y."/>
            <person name="Shigenobu S."/>
            <person name="Kawaguchi M."/>
        </authorList>
    </citation>
    <scope>NUCLEOTIDE SEQUENCE</scope>
    <source>
        <strain evidence="2">HR1</strain>
    </source>
</reference>
<name>A0A8H3KT36_9GLOM</name>
<organism evidence="2 3">
    <name type="scientific">Rhizophagus clarus</name>
    <dbReference type="NCBI Taxonomy" id="94130"/>
    <lineage>
        <taxon>Eukaryota</taxon>
        <taxon>Fungi</taxon>
        <taxon>Fungi incertae sedis</taxon>
        <taxon>Mucoromycota</taxon>
        <taxon>Glomeromycotina</taxon>
        <taxon>Glomeromycetes</taxon>
        <taxon>Glomerales</taxon>
        <taxon>Glomeraceae</taxon>
        <taxon>Rhizophagus</taxon>
    </lineage>
</organism>
<evidence type="ECO:0000313" key="3">
    <source>
        <dbReference type="Proteomes" id="UP000615446"/>
    </source>
</evidence>
<dbReference type="EMBL" id="BLAL01000009">
    <property type="protein sequence ID" value="GES73630.1"/>
    <property type="molecule type" value="Genomic_DNA"/>
</dbReference>
<dbReference type="Proteomes" id="UP000615446">
    <property type="component" value="Unassembled WGS sequence"/>
</dbReference>